<keyword evidence="1" id="KW-0812">Transmembrane</keyword>
<accession>K1S643</accession>
<dbReference type="GO" id="GO:0008381">
    <property type="term" value="F:mechanosensitive monoatomic ion channel activity"/>
    <property type="evidence" value="ECO:0007669"/>
    <property type="project" value="InterPro"/>
</dbReference>
<dbReference type="GO" id="GO:0016020">
    <property type="term" value="C:membrane"/>
    <property type="evidence" value="ECO:0007669"/>
    <property type="project" value="InterPro"/>
</dbReference>
<keyword evidence="5" id="KW-1185">Reference proteome</keyword>
<dbReference type="PANTHER" id="PTHR47049:SF2">
    <property type="entry name" value="PIEZO-TYPE MECHANOSENSITIVE ION CHANNEL HOMOLOG"/>
    <property type="match status" value="1"/>
</dbReference>
<keyword evidence="1" id="KW-0472">Membrane</keyword>
<gene>
    <name evidence="3" type="ORF">CGI_10028851</name>
</gene>
<dbReference type="AlphaFoldDB" id="K1S643"/>
<reference evidence="3" key="1">
    <citation type="journal article" date="2012" name="Nature">
        <title>The oyster genome reveals stress adaptation and complexity of shell formation.</title>
        <authorList>
            <person name="Zhang G."/>
            <person name="Fang X."/>
            <person name="Guo X."/>
            <person name="Li L."/>
            <person name="Luo R."/>
            <person name="Xu F."/>
            <person name="Yang P."/>
            <person name="Zhang L."/>
            <person name="Wang X."/>
            <person name="Qi H."/>
            <person name="Xiong Z."/>
            <person name="Que H."/>
            <person name="Xie Y."/>
            <person name="Holland P.W."/>
            <person name="Paps J."/>
            <person name="Zhu Y."/>
            <person name="Wu F."/>
            <person name="Chen Y."/>
            <person name="Wang J."/>
            <person name="Peng C."/>
            <person name="Meng J."/>
            <person name="Yang L."/>
            <person name="Liu J."/>
            <person name="Wen B."/>
            <person name="Zhang N."/>
            <person name="Huang Z."/>
            <person name="Zhu Q."/>
            <person name="Feng Y."/>
            <person name="Mount A."/>
            <person name="Hedgecock D."/>
            <person name="Xu Z."/>
            <person name="Liu Y."/>
            <person name="Domazet-Loso T."/>
            <person name="Du Y."/>
            <person name="Sun X."/>
            <person name="Zhang S."/>
            <person name="Liu B."/>
            <person name="Cheng P."/>
            <person name="Jiang X."/>
            <person name="Li J."/>
            <person name="Fan D."/>
            <person name="Wang W."/>
            <person name="Fu W."/>
            <person name="Wang T."/>
            <person name="Wang B."/>
            <person name="Zhang J."/>
            <person name="Peng Z."/>
            <person name="Li Y."/>
            <person name="Li N."/>
            <person name="Wang J."/>
            <person name="Chen M."/>
            <person name="He Y."/>
            <person name="Tan F."/>
            <person name="Song X."/>
            <person name="Zheng Q."/>
            <person name="Huang R."/>
            <person name="Yang H."/>
            <person name="Du X."/>
            <person name="Chen L."/>
            <person name="Yang M."/>
            <person name="Gaffney P.M."/>
            <person name="Wang S."/>
            <person name="Luo L."/>
            <person name="She Z."/>
            <person name="Ming Y."/>
            <person name="Huang W."/>
            <person name="Zhang S."/>
            <person name="Huang B."/>
            <person name="Zhang Y."/>
            <person name="Qu T."/>
            <person name="Ni P."/>
            <person name="Miao G."/>
            <person name="Wang J."/>
            <person name="Wang Q."/>
            <person name="Steinberg C.E."/>
            <person name="Wang H."/>
            <person name="Li N."/>
            <person name="Qian L."/>
            <person name="Zhang G."/>
            <person name="Li Y."/>
            <person name="Yang H."/>
            <person name="Liu X."/>
            <person name="Wang J."/>
            <person name="Yin Y."/>
            <person name="Wang J."/>
        </authorList>
    </citation>
    <scope>NUCLEOTIDE SEQUENCE [LARGE SCALE GENOMIC DNA]</scope>
    <source>
        <strain evidence="3">05x7-T-G4-1.051#20</strain>
    </source>
</reference>
<organism evidence="3">
    <name type="scientific">Magallana gigas</name>
    <name type="common">Pacific oyster</name>
    <name type="synonym">Crassostrea gigas</name>
    <dbReference type="NCBI Taxonomy" id="29159"/>
    <lineage>
        <taxon>Eukaryota</taxon>
        <taxon>Metazoa</taxon>
        <taxon>Spiralia</taxon>
        <taxon>Lophotrochozoa</taxon>
        <taxon>Mollusca</taxon>
        <taxon>Bivalvia</taxon>
        <taxon>Autobranchia</taxon>
        <taxon>Pteriomorphia</taxon>
        <taxon>Ostreida</taxon>
        <taxon>Ostreoidea</taxon>
        <taxon>Ostreidae</taxon>
        <taxon>Magallana</taxon>
    </lineage>
</organism>
<dbReference type="HOGENOM" id="CLU_165710_0_0_1"/>
<dbReference type="InterPro" id="IPR027272">
    <property type="entry name" value="Piezo"/>
</dbReference>
<protein>
    <submittedName>
        <fullName evidence="4">Piezo_RRas_bdg domain-containing protein</fullName>
    </submittedName>
    <submittedName>
        <fullName evidence="3">Protein FAM38B</fullName>
    </submittedName>
</protein>
<keyword evidence="1" id="KW-1133">Transmembrane helix</keyword>
<evidence type="ECO:0000259" key="2">
    <source>
        <dbReference type="Pfam" id="PF12166"/>
    </source>
</evidence>
<proteinExistence type="predicted"/>
<feature type="transmembrane region" description="Helical" evidence="1">
    <location>
        <begin position="12"/>
        <end position="31"/>
    </location>
</feature>
<dbReference type="Proteomes" id="UP000005408">
    <property type="component" value="Unassembled WGS sequence"/>
</dbReference>
<evidence type="ECO:0000313" key="5">
    <source>
        <dbReference type="Proteomes" id="UP000005408"/>
    </source>
</evidence>
<dbReference type="PANTHER" id="PTHR47049">
    <property type="entry name" value="PIEZO-TYPE MECHANOSENSITIVE ION CHANNEL HOMOLOG"/>
    <property type="match status" value="1"/>
</dbReference>
<dbReference type="EnsemblMetazoa" id="G22956.1">
    <property type="protein sequence ID" value="G22956.1:cds"/>
    <property type="gene ID" value="G22956"/>
</dbReference>
<dbReference type="Pfam" id="PF12166">
    <property type="entry name" value="Piezo_cap"/>
    <property type="match status" value="1"/>
</dbReference>
<name>K1S643_MAGGI</name>
<evidence type="ECO:0000313" key="4">
    <source>
        <dbReference type="EnsemblMetazoa" id="G22956.1:cds"/>
    </source>
</evidence>
<sequence length="94" mass="11105">MLTLTPINEISIIGLYVSLVLVVGRFVRVFFSGASTQVMYQELPCVDNILNLCLDIYMVRESQDYRMEEYLFSKLIFLYRSPETLIKWTKFKYS</sequence>
<feature type="domain" description="Piezo non-specific cation channel cap" evidence="2">
    <location>
        <begin position="7"/>
        <end position="90"/>
    </location>
</feature>
<reference evidence="4" key="2">
    <citation type="submission" date="2022-08" db="UniProtKB">
        <authorList>
            <consortium name="EnsemblMetazoa"/>
        </authorList>
    </citation>
    <scope>IDENTIFICATION</scope>
    <source>
        <strain evidence="4">05x7-T-G4-1.051#20</strain>
    </source>
</reference>
<dbReference type="InterPro" id="IPR031334">
    <property type="entry name" value="Piezo_cap_dom"/>
</dbReference>
<dbReference type="EMBL" id="JH817099">
    <property type="protein sequence ID" value="EKC42881.1"/>
    <property type="molecule type" value="Genomic_DNA"/>
</dbReference>
<evidence type="ECO:0000313" key="3">
    <source>
        <dbReference type="EMBL" id="EKC42881.1"/>
    </source>
</evidence>
<evidence type="ECO:0000256" key="1">
    <source>
        <dbReference type="SAM" id="Phobius"/>
    </source>
</evidence>